<dbReference type="RefSeq" id="WP_188365664.1">
    <property type="nucleotide sequence ID" value="NZ_BAABJF010000006.1"/>
</dbReference>
<sequence>MYNVLIIGGNQGIGLAMAERYRTQGHHVITTSRQFSKNQTSSQQLYCDLTHPDSIVAAFDHLQTEITHIDVLINCAGVLHTENYQPEKSLKQVQADNFQHNYQVNAIGHLLVLQQAEQLLSHSKQAVAVSISARIGSIEDNHLGGWYAYRMSKAALNMGVKTLSIEWQRKYPNIQCLLLHPGTTDTALSKPFQQRLPEGQLQTVDETAEMLQQQIEQNTHTTNQEALFLDYAGKPIPW</sequence>
<protein>
    <submittedName>
        <fullName evidence="1">SDR family oxidoreductase</fullName>
    </submittedName>
</protein>
<name>A0A917FSY9_9GAMM</name>
<dbReference type="InterPro" id="IPR051468">
    <property type="entry name" value="Fungal_SecMetab_SDRs"/>
</dbReference>
<reference evidence="1" key="2">
    <citation type="submission" date="2020-09" db="EMBL/GenBank/DDBJ databases">
        <authorList>
            <person name="Sun Q."/>
            <person name="Zhou Y."/>
        </authorList>
    </citation>
    <scope>NUCLEOTIDE SEQUENCE</scope>
    <source>
        <strain evidence="1">CGMCC 1.12181</strain>
    </source>
</reference>
<dbReference type="Proteomes" id="UP000605253">
    <property type="component" value="Unassembled WGS sequence"/>
</dbReference>
<proteinExistence type="predicted"/>
<dbReference type="PANTHER" id="PTHR43544:SF12">
    <property type="entry name" value="NAD(P)-BINDING ROSSMANN-FOLD SUPERFAMILY PROTEIN"/>
    <property type="match status" value="1"/>
</dbReference>
<accession>A0A917FSY9</accession>
<dbReference type="SUPFAM" id="SSF51735">
    <property type="entry name" value="NAD(P)-binding Rossmann-fold domains"/>
    <property type="match status" value="1"/>
</dbReference>
<dbReference type="Pfam" id="PF00106">
    <property type="entry name" value="adh_short"/>
    <property type="match status" value="1"/>
</dbReference>
<organism evidence="1 2">
    <name type="scientific">Marinicella pacifica</name>
    <dbReference type="NCBI Taxonomy" id="1171543"/>
    <lineage>
        <taxon>Bacteria</taxon>
        <taxon>Pseudomonadati</taxon>
        <taxon>Pseudomonadota</taxon>
        <taxon>Gammaproteobacteria</taxon>
        <taxon>Lysobacterales</taxon>
        <taxon>Marinicellaceae</taxon>
        <taxon>Marinicella</taxon>
    </lineage>
</organism>
<evidence type="ECO:0000313" key="1">
    <source>
        <dbReference type="EMBL" id="GGF99175.1"/>
    </source>
</evidence>
<dbReference type="InterPro" id="IPR002347">
    <property type="entry name" value="SDR_fam"/>
</dbReference>
<dbReference type="CDD" id="cd05325">
    <property type="entry name" value="carb_red_sniffer_like_SDR_c"/>
    <property type="match status" value="1"/>
</dbReference>
<dbReference type="PANTHER" id="PTHR43544">
    <property type="entry name" value="SHORT-CHAIN DEHYDROGENASE/REDUCTASE"/>
    <property type="match status" value="1"/>
</dbReference>
<dbReference type="GO" id="GO:0005737">
    <property type="term" value="C:cytoplasm"/>
    <property type="evidence" value="ECO:0007669"/>
    <property type="project" value="TreeGrafter"/>
</dbReference>
<dbReference type="Gene3D" id="3.40.50.720">
    <property type="entry name" value="NAD(P)-binding Rossmann-like Domain"/>
    <property type="match status" value="1"/>
</dbReference>
<evidence type="ECO:0000313" key="2">
    <source>
        <dbReference type="Proteomes" id="UP000605253"/>
    </source>
</evidence>
<dbReference type="EMBL" id="BMEO01000010">
    <property type="protein sequence ID" value="GGF99175.1"/>
    <property type="molecule type" value="Genomic_DNA"/>
</dbReference>
<comment type="caution">
    <text evidence="1">The sequence shown here is derived from an EMBL/GenBank/DDBJ whole genome shotgun (WGS) entry which is preliminary data.</text>
</comment>
<dbReference type="PRINTS" id="PR00081">
    <property type="entry name" value="GDHRDH"/>
</dbReference>
<dbReference type="GO" id="GO:0016491">
    <property type="term" value="F:oxidoreductase activity"/>
    <property type="evidence" value="ECO:0007669"/>
    <property type="project" value="TreeGrafter"/>
</dbReference>
<dbReference type="InterPro" id="IPR036291">
    <property type="entry name" value="NAD(P)-bd_dom_sf"/>
</dbReference>
<dbReference type="AlphaFoldDB" id="A0A917FSY9"/>
<gene>
    <name evidence="1" type="ORF">GCM10011365_20610</name>
</gene>
<reference evidence="1" key="1">
    <citation type="journal article" date="2014" name="Int. J. Syst. Evol. Microbiol.">
        <title>Complete genome sequence of Corynebacterium casei LMG S-19264T (=DSM 44701T), isolated from a smear-ripened cheese.</title>
        <authorList>
            <consortium name="US DOE Joint Genome Institute (JGI-PGF)"/>
            <person name="Walter F."/>
            <person name="Albersmeier A."/>
            <person name="Kalinowski J."/>
            <person name="Ruckert C."/>
        </authorList>
    </citation>
    <scope>NUCLEOTIDE SEQUENCE</scope>
    <source>
        <strain evidence="1">CGMCC 1.12181</strain>
    </source>
</reference>
<keyword evidence="2" id="KW-1185">Reference proteome</keyword>